<dbReference type="InterPro" id="IPR041048">
    <property type="entry name" value="RuvB-like_C"/>
</dbReference>
<proteinExistence type="inferred from homology"/>
<comment type="catalytic activity">
    <reaction evidence="9 10">
        <text>ATP + H2O = ADP + phosphate + H(+)</text>
        <dbReference type="Rhea" id="RHEA:13065"/>
        <dbReference type="ChEBI" id="CHEBI:15377"/>
        <dbReference type="ChEBI" id="CHEBI:15378"/>
        <dbReference type="ChEBI" id="CHEBI:30616"/>
        <dbReference type="ChEBI" id="CHEBI:43474"/>
        <dbReference type="ChEBI" id="CHEBI:456216"/>
        <dbReference type="EC" id="3.6.4.12"/>
    </reaction>
</comment>
<dbReference type="InterPro" id="IPR027238">
    <property type="entry name" value="RuvB-like"/>
</dbReference>
<comment type="function">
    <text evidence="10">DNA helicase participates in several chromatin remodeling complexes, including the SWR1 and the INO80 complexes.</text>
</comment>
<keyword evidence="6 10" id="KW-0067">ATP-binding</keyword>
<dbReference type="Gene3D" id="1.10.8.60">
    <property type="match status" value="1"/>
</dbReference>
<keyword evidence="4 10" id="KW-0378">Hydrolase</keyword>
<name>A0ABR2WNV8_9FUNG</name>
<dbReference type="Pfam" id="PF06068">
    <property type="entry name" value="TIP49"/>
    <property type="match status" value="1"/>
</dbReference>
<evidence type="ECO:0000256" key="8">
    <source>
        <dbReference type="ARBA" id="ARBA00023242"/>
    </source>
</evidence>
<keyword evidence="10" id="KW-0804">Transcription</keyword>
<evidence type="ECO:0000313" key="12">
    <source>
        <dbReference type="EMBL" id="KAK9763207.1"/>
    </source>
</evidence>
<evidence type="ECO:0000256" key="10">
    <source>
        <dbReference type="RuleBase" id="RU363048"/>
    </source>
</evidence>
<keyword evidence="10" id="KW-0234">DNA repair</keyword>
<comment type="subcellular location">
    <subcellularLocation>
        <location evidence="1 10">Nucleus</location>
    </subcellularLocation>
</comment>
<reference evidence="12 13" key="1">
    <citation type="submission" date="2023-04" db="EMBL/GenBank/DDBJ databases">
        <title>Genome of Basidiobolus ranarum AG-B5.</title>
        <authorList>
            <person name="Stajich J.E."/>
            <person name="Carter-House D."/>
            <person name="Gryganskyi A."/>
        </authorList>
    </citation>
    <scope>NUCLEOTIDE SEQUENCE [LARGE SCALE GENOMIC DNA]</scope>
    <source>
        <strain evidence="12 13">AG-B5</strain>
    </source>
</reference>
<gene>
    <name evidence="12" type="primary">RVB1_2</name>
    <name evidence="12" type="ORF">K7432_010339</name>
</gene>
<keyword evidence="13" id="KW-1185">Reference proteome</keyword>
<feature type="domain" description="AAA+ ATPase" evidence="11">
    <location>
        <begin position="61"/>
        <end position="364"/>
    </location>
</feature>
<evidence type="ECO:0000256" key="3">
    <source>
        <dbReference type="ARBA" id="ARBA00022741"/>
    </source>
</evidence>
<evidence type="ECO:0000256" key="2">
    <source>
        <dbReference type="ARBA" id="ARBA00007519"/>
    </source>
</evidence>
<dbReference type="Gene3D" id="2.40.50.360">
    <property type="entry name" value="RuvB-like helicase, domain II"/>
    <property type="match status" value="1"/>
</dbReference>
<sequence>MKIEDVKNNKEQRIASHSHIKNLGLNEDGTAGPIANGFVGQAVAREAAGIAIDLIKAKKMAGRAILLTGASGTGKTAIAYAISQELGPKVPFCPMVGSEIHSSEIKKTEVLMENFRRAIGLKIKETQEVYEGEVTELTPEESENPLGDYDKTISHVIIGLKTVKGTKQIKLDPSIYESILKERVTVGDVIYIEANTGSVTRVGRSDSYATEYDLEADEYVPVPKGEVHKKKELIQDVTLHDLDIANAKPQDGQDIMSMVGQMLKPKKTEITDKLRKKINVVVNKHIEQGTAELVPGVLFIDEVHMLDIECFTYLNRALESPLSPIVILATNRGRSVIRGTEDIIAPHGIPVDLLDRLLIIRTVPYTLEEIATIITTRSKTEGVHITDEAVRFTAEIGVKTSLRYAIQLLTPGNILAHTYGREEIVQNDIEEASALFFDAKSSAKLVAEHEGRYMQ</sequence>
<dbReference type="EC" id="3.6.4.12" evidence="10"/>
<evidence type="ECO:0000256" key="1">
    <source>
        <dbReference type="ARBA" id="ARBA00004123"/>
    </source>
</evidence>
<dbReference type="GO" id="GO:0004386">
    <property type="term" value="F:helicase activity"/>
    <property type="evidence" value="ECO:0007669"/>
    <property type="project" value="UniProtKB-KW"/>
</dbReference>
<evidence type="ECO:0000256" key="9">
    <source>
        <dbReference type="ARBA" id="ARBA00047995"/>
    </source>
</evidence>
<evidence type="ECO:0000313" key="13">
    <source>
        <dbReference type="Proteomes" id="UP001479436"/>
    </source>
</evidence>
<protein>
    <recommendedName>
        <fullName evidence="10">RuvB-like helicase</fullName>
        <ecNumber evidence="10">3.6.4.12</ecNumber>
    </recommendedName>
</protein>
<comment type="similarity">
    <text evidence="2 10">Belongs to the RuvB family.</text>
</comment>
<comment type="caution">
    <text evidence="12">The sequence shown here is derived from an EMBL/GenBank/DDBJ whole genome shotgun (WGS) entry which is preliminary data.</text>
</comment>
<keyword evidence="10" id="KW-0227">DNA damage</keyword>
<evidence type="ECO:0000259" key="11">
    <source>
        <dbReference type="SMART" id="SM00382"/>
    </source>
</evidence>
<evidence type="ECO:0000256" key="4">
    <source>
        <dbReference type="ARBA" id="ARBA00022801"/>
    </source>
</evidence>
<evidence type="ECO:0000256" key="7">
    <source>
        <dbReference type="ARBA" id="ARBA00022853"/>
    </source>
</evidence>
<dbReference type="EMBL" id="JASJQH010000705">
    <property type="protein sequence ID" value="KAK9763207.1"/>
    <property type="molecule type" value="Genomic_DNA"/>
</dbReference>
<evidence type="ECO:0000256" key="5">
    <source>
        <dbReference type="ARBA" id="ARBA00022806"/>
    </source>
</evidence>
<dbReference type="Pfam" id="PF17856">
    <property type="entry name" value="TIP49_C"/>
    <property type="match status" value="1"/>
</dbReference>
<keyword evidence="8 10" id="KW-0539">Nucleus</keyword>
<keyword evidence="5 10" id="KW-0347">Helicase</keyword>
<keyword evidence="7 10" id="KW-0156">Chromatin regulator</keyword>
<dbReference type="InterPro" id="IPR027417">
    <property type="entry name" value="P-loop_NTPase"/>
</dbReference>
<keyword evidence="3 10" id="KW-0547">Nucleotide-binding</keyword>
<dbReference type="SMART" id="SM00382">
    <property type="entry name" value="AAA"/>
    <property type="match status" value="1"/>
</dbReference>
<accession>A0ABR2WNV8</accession>
<keyword evidence="10" id="KW-0805">Transcription regulation</keyword>
<dbReference type="InterPro" id="IPR003593">
    <property type="entry name" value="AAA+_ATPase"/>
</dbReference>
<dbReference type="InterPro" id="IPR010339">
    <property type="entry name" value="TIP49_P-loop"/>
</dbReference>
<organism evidence="12 13">
    <name type="scientific">Basidiobolus ranarum</name>
    <dbReference type="NCBI Taxonomy" id="34480"/>
    <lineage>
        <taxon>Eukaryota</taxon>
        <taxon>Fungi</taxon>
        <taxon>Fungi incertae sedis</taxon>
        <taxon>Zoopagomycota</taxon>
        <taxon>Entomophthoromycotina</taxon>
        <taxon>Basidiobolomycetes</taxon>
        <taxon>Basidiobolales</taxon>
        <taxon>Basidiobolaceae</taxon>
        <taxon>Basidiobolus</taxon>
    </lineage>
</organism>
<dbReference type="Gene3D" id="3.40.50.300">
    <property type="entry name" value="P-loop containing nucleotide triphosphate hydrolases"/>
    <property type="match status" value="1"/>
</dbReference>
<dbReference type="PANTHER" id="PTHR11093">
    <property type="entry name" value="RUVB-RELATED REPTIN AND PONTIN"/>
    <property type="match status" value="1"/>
</dbReference>
<dbReference type="InterPro" id="IPR042487">
    <property type="entry name" value="RuvBL1/2_DNA/RNA_bd_dom"/>
</dbReference>
<dbReference type="Proteomes" id="UP001479436">
    <property type="component" value="Unassembled WGS sequence"/>
</dbReference>
<evidence type="ECO:0000256" key="6">
    <source>
        <dbReference type="ARBA" id="ARBA00022840"/>
    </source>
</evidence>
<dbReference type="SUPFAM" id="SSF52540">
    <property type="entry name" value="P-loop containing nucleoside triphosphate hydrolases"/>
    <property type="match status" value="1"/>
</dbReference>